<dbReference type="Proteomes" id="UP000008064">
    <property type="component" value="Unassembled WGS sequence"/>
</dbReference>
<accession>F8NS51</accession>
<dbReference type="HOGENOM" id="CLU_059618_0_0_1"/>
<proteinExistence type="predicted"/>
<dbReference type="AlphaFoldDB" id="F8NS51"/>
<gene>
    <name evidence="1" type="ORF">SERLADRAFT_464458</name>
</gene>
<dbReference type="GeneID" id="18818744"/>
<reference evidence="1" key="1">
    <citation type="submission" date="2011-04" db="EMBL/GenBank/DDBJ databases">
        <title>Evolution of plant cell wall degrading machinery underlies the functional diversity of forest fungi.</title>
        <authorList>
            <consortium name="US DOE Joint Genome Institute (JGI-PGF)"/>
            <person name="Eastwood D.C."/>
            <person name="Floudas D."/>
            <person name="Binder M."/>
            <person name="Majcherczyk A."/>
            <person name="Schneider P."/>
            <person name="Aerts A."/>
            <person name="Asiegbu F.O."/>
            <person name="Baker S.E."/>
            <person name="Barry K."/>
            <person name="Bendiksby M."/>
            <person name="Blumentritt M."/>
            <person name="Coutinho P.M."/>
            <person name="Cullen D."/>
            <person name="Cullen D."/>
            <person name="Gathman A."/>
            <person name="Goodell B."/>
            <person name="Henrissat B."/>
            <person name="Ihrmark K."/>
            <person name="Kauserud H."/>
            <person name="Kohler A."/>
            <person name="LaButti K."/>
            <person name="Lapidus A."/>
            <person name="Lavin J.L."/>
            <person name="Lee Y.-H."/>
            <person name="Lindquist E."/>
            <person name="Lilly W."/>
            <person name="Lucas S."/>
            <person name="Morin E."/>
            <person name="Murat C."/>
            <person name="Oguiza J.A."/>
            <person name="Park J."/>
            <person name="Pisabarro A.G."/>
            <person name="Riley R."/>
            <person name="Rosling A."/>
            <person name="Salamov A."/>
            <person name="Schmidt O."/>
            <person name="Schmutz J."/>
            <person name="Skrede I."/>
            <person name="Stenlid J."/>
            <person name="Wiebenga A."/>
            <person name="Xie X."/>
            <person name="Kues U."/>
            <person name="Hibbett D.S."/>
            <person name="Hoffmeister D."/>
            <person name="Hogberg N."/>
            <person name="Martin F."/>
            <person name="Grigoriev I.V."/>
            <person name="Watkinson S.C."/>
        </authorList>
    </citation>
    <scope>NUCLEOTIDE SEQUENCE</scope>
    <source>
        <strain evidence="1">S7.9</strain>
    </source>
</reference>
<sequence>MKESSPSVSPNASVSLPRYLSRPDYRDISEDKLVALDAELAGTPLDYIHDGLEAIGPDMIRALSNVKAQPVRNNLPKELSIVVDDMSRYMPTHMLAVYARQSSATRRRVTLFPVHNIILAAHCANLPQLPESNPSAPDVPGSSISVPVVPLCIPAPETFPHLSAFLYTKRVDHLLSSLLPCPAPPSLYREEPMESGNPELVQFATKLSSMYTAQALLSRAMLVNGLWRNVCALGIFDERLWGAMDVAWEVLLTAMAIATGKPQMILGTQSS</sequence>
<protein>
    <submittedName>
        <fullName evidence="1">Uncharacterized protein</fullName>
    </submittedName>
</protein>
<dbReference type="OrthoDB" id="2570975at2759"/>
<dbReference type="KEGG" id="sla:SERLADRAFT_464458"/>
<evidence type="ECO:0000313" key="1">
    <source>
        <dbReference type="EMBL" id="EGO26884.1"/>
    </source>
</evidence>
<dbReference type="EMBL" id="GL945432">
    <property type="protein sequence ID" value="EGO26884.1"/>
    <property type="molecule type" value="Genomic_DNA"/>
</dbReference>
<organism>
    <name type="scientific">Serpula lacrymans var. lacrymans (strain S7.9)</name>
    <name type="common">Dry rot fungus</name>
    <dbReference type="NCBI Taxonomy" id="578457"/>
    <lineage>
        <taxon>Eukaryota</taxon>
        <taxon>Fungi</taxon>
        <taxon>Dikarya</taxon>
        <taxon>Basidiomycota</taxon>
        <taxon>Agaricomycotina</taxon>
        <taxon>Agaricomycetes</taxon>
        <taxon>Agaricomycetidae</taxon>
        <taxon>Boletales</taxon>
        <taxon>Coniophorineae</taxon>
        <taxon>Serpulaceae</taxon>
        <taxon>Serpula</taxon>
    </lineage>
</organism>
<name>F8NS51_SERL9</name>
<dbReference type="RefSeq" id="XP_007317057.1">
    <property type="nucleotide sequence ID" value="XM_007316995.1"/>
</dbReference>